<keyword evidence="10" id="KW-0915">Sodium</keyword>
<evidence type="ECO:0000256" key="9">
    <source>
        <dbReference type="ARBA" id="ARBA00049940"/>
    </source>
</evidence>
<evidence type="ECO:0000256" key="5">
    <source>
        <dbReference type="ARBA" id="ARBA00023136"/>
    </source>
</evidence>
<feature type="transmembrane region" description="Helical" evidence="10">
    <location>
        <begin position="65"/>
        <end position="86"/>
    </location>
</feature>
<feature type="binding site" evidence="10">
    <location>
        <position position="76"/>
    </location>
    <ligand>
        <name>Na(+)</name>
        <dbReference type="ChEBI" id="CHEBI:29101"/>
        <note>structural</note>
    </ligand>
</feature>
<keyword evidence="4 10" id="KW-1133">Transmembrane helix</keyword>
<feature type="transmembrane region" description="Helical" evidence="10">
    <location>
        <begin position="34"/>
        <end position="53"/>
    </location>
</feature>
<dbReference type="EMBL" id="CP017080">
    <property type="protein sequence ID" value="AOH54102.1"/>
    <property type="molecule type" value="Genomic_DNA"/>
</dbReference>
<comment type="similarity">
    <text evidence="7 10">Belongs to the fluoride channel Fluc/FEX (TC 1.A.43) family.</text>
</comment>
<gene>
    <name evidence="10" type="primary">fluC</name>
    <name evidence="10" type="synonym">crcB</name>
    <name evidence="11" type="ORF">ABE28_007035</name>
</gene>
<comment type="activity regulation">
    <text evidence="10">Na(+) is not transported, but it plays an essential structural role and its presence is essential for fluoride channel function.</text>
</comment>
<proteinExistence type="inferred from homology"/>
<reference evidence="11 12" key="1">
    <citation type="submission" date="2016-08" db="EMBL/GenBank/DDBJ databases">
        <title>Complete genome sequence of Bacillus muralis G25-68, a strain with toxicity to nematodes.</title>
        <authorList>
            <person name="Zheng Z."/>
        </authorList>
    </citation>
    <scope>NUCLEOTIDE SEQUENCE [LARGE SCALE GENOMIC DNA]</scope>
    <source>
        <strain evidence="11 12">G25-68</strain>
    </source>
</reference>
<comment type="function">
    <text evidence="9 10">Fluoride-specific ion channel. Important for reducing fluoride concentration in the cell, thus reducing its toxicity.</text>
</comment>
<dbReference type="STRING" id="264697.ABE28_007035"/>
<dbReference type="PANTHER" id="PTHR28259">
    <property type="entry name" value="FLUORIDE EXPORT PROTEIN 1-RELATED"/>
    <property type="match status" value="1"/>
</dbReference>
<evidence type="ECO:0000256" key="4">
    <source>
        <dbReference type="ARBA" id="ARBA00022989"/>
    </source>
</evidence>
<comment type="subcellular location">
    <subcellularLocation>
        <location evidence="1 10">Cell membrane</location>
        <topology evidence="1 10">Multi-pass membrane protein</topology>
    </subcellularLocation>
</comment>
<keyword evidence="10" id="KW-0813">Transport</keyword>
<dbReference type="PANTHER" id="PTHR28259:SF1">
    <property type="entry name" value="FLUORIDE EXPORT PROTEIN 1-RELATED"/>
    <property type="match status" value="1"/>
</dbReference>
<keyword evidence="6 10" id="KW-0407">Ion channel</keyword>
<evidence type="ECO:0000256" key="6">
    <source>
        <dbReference type="ARBA" id="ARBA00023303"/>
    </source>
</evidence>
<evidence type="ECO:0000256" key="10">
    <source>
        <dbReference type="HAMAP-Rule" id="MF_00454"/>
    </source>
</evidence>
<evidence type="ECO:0000256" key="3">
    <source>
        <dbReference type="ARBA" id="ARBA00022692"/>
    </source>
</evidence>
<keyword evidence="2 10" id="KW-1003">Cell membrane</keyword>
<keyword evidence="10" id="KW-0406">Ion transport</keyword>
<feature type="binding site" evidence="10">
    <location>
        <position position="73"/>
    </location>
    <ligand>
        <name>Na(+)</name>
        <dbReference type="ChEBI" id="CHEBI:29101"/>
        <note>structural</note>
    </ligand>
</feature>
<dbReference type="GO" id="GO:0005886">
    <property type="term" value="C:plasma membrane"/>
    <property type="evidence" value="ECO:0007669"/>
    <property type="project" value="UniProtKB-SubCell"/>
</dbReference>
<keyword evidence="10" id="KW-0479">Metal-binding</keyword>
<comment type="catalytic activity">
    <reaction evidence="8">
        <text>fluoride(in) = fluoride(out)</text>
        <dbReference type="Rhea" id="RHEA:76159"/>
        <dbReference type="ChEBI" id="CHEBI:17051"/>
    </reaction>
    <physiologicalReaction direction="left-to-right" evidence="8">
        <dbReference type="Rhea" id="RHEA:76160"/>
    </physiologicalReaction>
</comment>
<accession>A0A1B3XLN4</accession>
<dbReference type="GO" id="GO:0140114">
    <property type="term" value="P:cellular detoxification of fluoride"/>
    <property type="evidence" value="ECO:0007669"/>
    <property type="project" value="UniProtKB-UniRule"/>
</dbReference>
<evidence type="ECO:0000313" key="12">
    <source>
        <dbReference type="Proteomes" id="UP000077926"/>
    </source>
</evidence>
<dbReference type="Proteomes" id="UP000077926">
    <property type="component" value="Chromosome"/>
</dbReference>
<dbReference type="InterPro" id="IPR003691">
    <property type="entry name" value="FluC"/>
</dbReference>
<keyword evidence="5 10" id="KW-0472">Membrane</keyword>
<dbReference type="HAMAP" id="MF_00454">
    <property type="entry name" value="FluC"/>
    <property type="match status" value="1"/>
</dbReference>
<evidence type="ECO:0000256" key="1">
    <source>
        <dbReference type="ARBA" id="ARBA00004651"/>
    </source>
</evidence>
<feature type="transmembrane region" description="Helical" evidence="10">
    <location>
        <begin position="98"/>
        <end position="119"/>
    </location>
</feature>
<organism evidence="11 12">
    <name type="scientific">Peribacillus muralis</name>
    <dbReference type="NCBI Taxonomy" id="264697"/>
    <lineage>
        <taxon>Bacteria</taxon>
        <taxon>Bacillati</taxon>
        <taxon>Bacillota</taxon>
        <taxon>Bacilli</taxon>
        <taxon>Bacillales</taxon>
        <taxon>Bacillaceae</taxon>
        <taxon>Peribacillus</taxon>
    </lineage>
</organism>
<dbReference type="GO" id="GO:0062054">
    <property type="term" value="F:fluoride channel activity"/>
    <property type="evidence" value="ECO:0007669"/>
    <property type="project" value="UniProtKB-UniRule"/>
</dbReference>
<keyword evidence="3 10" id="KW-0812">Transmembrane</keyword>
<dbReference type="KEGG" id="bmur:ABE28_007035"/>
<keyword evidence="12" id="KW-1185">Reference proteome</keyword>
<dbReference type="GO" id="GO:0046872">
    <property type="term" value="F:metal ion binding"/>
    <property type="evidence" value="ECO:0007669"/>
    <property type="project" value="UniProtKB-KW"/>
</dbReference>
<dbReference type="AlphaFoldDB" id="A0A1B3XLN4"/>
<evidence type="ECO:0000256" key="7">
    <source>
        <dbReference type="ARBA" id="ARBA00035120"/>
    </source>
</evidence>
<protein>
    <recommendedName>
        <fullName evidence="10">Fluoride-specific ion channel FluC</fullName>
    </recommendedName>
</protein>
<dbReference type="NCBIfam" id="TIGR00494">
    <property type="entry name" value="crcB"/>
    <property type="match status" value="1"/>
</dbReference>
<evidence type="ECO:0000313" key="11">
    <source>
        <dbReference type="EMBL" id="AOH54102.1"/>
    </source>
</evidence>
<evidence type="ECO:0000256" key="2">
    <source>
        <dbReference type="ARBA" id="ARBA00022475"/>
    </source>
</evidence>
<evidence type="ECO:0000256" key="8">
    <source>
        <dbReference type="ARBA" id="ARBA00035585"/>
    </source>
</evidence>
<dbReference type="RefSeq" id="WP_064466434.1">
    <property type="nucleotide sequence ID" value="NZ_CP017080.1"/>
</dbReference>
<dbReference type="Pfam" id="PF02537">
    <property type="entry name" value="CRCB"/>
    <property type="match status" value="1"/>
</dbReference>
<name>A0A1B3XLN4_9BACI</name>
<sequence length="120" mass="13315">MNHVLSVFIGGFFGSATRYVLQMIFNRLLPSGSIPFSILLINLVGSFGLGIAFPQKEAWDSSVQVFLTIGFLGAFTTFSTFSMETIELIRKYRYIDSLIYITVSILGCIGAFLSGYLIYV</sequence>